<reference evidence="1 2" key="1">
    <citation type="journal article" date="2018" name="Front. Plant Sci.">
        <title>Red Clover (Trifolium pratense) and Zigzag Clover (T. medium) - A Picture of Genomic Similarities and Differences.</title>
        <authorList>
            <person name="Dluhosova J."/>
            <person name="Istvanek J."/>
            <person name="Nedelnik J."/>
            <person name="Repkova J."/>
        </authorList>
    </citation>
    <scope>NUCLEOTIDE SEQUENCE [LARGE SCALE GENOMIC DNA]</scope>
    <source>
        <strain evidence="2">cv. 10/8</strain>
        <tissue evidence="1">Leaf</tissue>
    </source>
</reference>
<organism evidence="1 2">
    <name type="scientific">Trifolium medium</name>
    <dbReference type="NCBI Taxonomy" id="97028"/>
    <lineage>
        <taxon>Eukaryota</taxon>
        <taxon>Viridiplantae</taxon>
        <taxon>Streptophyta</taxon>
        <taxon>Embryophyta</taxon>
        <taxon>Tracheophyta</taxon>
        <taxon>Spermatophyta</taxon>
        <taxon>Magnoliopsida</taxon>
        <taxon>eudicotyledons</taxon>
        <taxon>Gunneridae</taxon>
        <taxon>Pentapetalae</taxon>
        <taxon>rosids</taxon>
        <taxon>fabids</taxon>
        <taxon>Fabales</taxon>
        <taxon>Fabaceae</taxon>
        <taxon>Papilionoideae</taxon>
        <taxon>50 kb inversion clade</taxon>
        <taxon>NPAAA clade</taxon>
        <taxon>Hologalegina</taxon>
        <taxon>IRL clade</taxon>
        <taxon>Trifolieae</taxon>
        <taxon>Trifolium</taxon>
    </lineage>
</organism>
<feature type="non-terminal residue" evidence="1">
    <location>
        <position position="44"/>
    </location>
</feature>
<sequence>MVASTELFNESACVSEEGVAAYGLDLIWRGKLNLNHWIYESVGR</sequence>
<protein>
    <submittedName>
        <fullName evidence="1">Uncharacterized protein</fullName>
    </submittedName>
</protein>
<dbReference type="EMBL" id="LXQA010046245">
    <property type="protein sequence ID" value="MCI01478.1"/>
    <property type="molecule type" value="Genomic_DNA"/>
</dbReference>
<dbReference type="Proteomes" id="UP000265520">
    <property type="component" value="Unassembled WGS sequence"/>
</dbReference>
<comment type="caution">
    <text evidence="1">The sequence shown here is derived from an EMBL/GenBank/DDBJ whole genome shotgun (WGS) entry which is preliminary data.</text>
</comment>
<evidence type="ECO:0000313" key="1">
    <source>
        <dbReference type="EMBL" id="MCI01478.1"/>
    </source>
</evidence>
<proteinExistence type="predicted"/>
<evidence type="ECO:0000313" key="2">
    <source>
        <dbReference type="Proteomes" id="UP000265520"/>
    </source>
</evidence>
<accession>A0A392NNK9</accession>
<name>A0A392NNK9_9FABA</name>
<keyword evidence="2" id="KW-1185">Reference proteome</keyword>
<dbReference type="AlphaFoldDB" id="A0A392NNK9"/>